<evidence type="ECO:0000256" key="3">
    <source>
        <dbReference type="ARBA" id="ARBA00011738"/>
    </source>
</evidence>
<dbReference type="PANTHER" id="PTHR21237:SF23">
    <property type="entry name" value="GRPE PROTEIN HOMOLOG, MITOCHONDRIAL"/>
    <property type="match status" value="1"/>
</dbReference>
<evidence type="ECO:0000256" key="4">
    <source>
        <dbReference type="ARBA" id="ARBA00022490"/>
    </source>
</evidence>
<feature type="compositionally biased region" description="Basic and acidic residues" evidence="13">
    <location>
        <begin position="101"/>
        <end position="113"/>
    </location>
</feature>
<dbReference type="Gene3D" id="3.90.20.20">
    <property type="match status" value="1"/>
</dbReference>
<dbReference type="Proteomes" id="UP000481852">
    <property type="component" value="Unassembled WGS sequence"/>
</dbReference>
<dbReference type="PROSITE" id="PS01071">
    <property type="entry name" value="GRPE"/>
    <property type="match status" value="1"/>
</dbReference>
<dbReference type="InterPro" id="IPR013805">
    <property type="entry name" value="GrpE_CC"/>
</dbReference>
<dbReference type="NCBIfam" id="NF010738">
    <property type="entry name" value="PRK14140.1"/>
    <property type="match status" value="1"/>
</dbReference>
<sequence>MTDRDKQENSPGGEDRGVRIEIHGEEPDVTEKKGEDSRRPEQNPGKEQAAEGSDGQEDAAKTDQNREPDEEPDKADASDAGEDTPSGSGTGTGKGFFGFKGRKEKDQRDQKIEELTDQVRRQMAEFDNFRKRTDREKATMFDMGKRDVIEQILPVVDSFERGLGDMKEESEDPFRQGMQKIYRQLTKALEELGVKPIEAVGKPFDPNFHNAVMHCEDESAGEDIIVQEFQKGYMLNDVVIRHSMVKVAN</sequence>
<organism evidence="14 15">
    <name type="scientific">Porcincola intestinalis</name>
    <dbReference type="NCBI Taxonomy" id="2606632"/>
    <lineage>
        <taxon>Bacteria</taxon>
        <taxon>Bacillati</taxon>
        <taxon>Bacillota</taxon>
        <taxon>Clostridia</taxon>
        <taxon>Lachnospirales</taxon>
        <taxon>Lachnospiraceae</taxon>
        <taxon>Porcincola</taxon>
    </lineage>
</organism>
<keyword evidence="4 10" id="KW-0963">Cytoplasm</keyword>
<dbReference type="GO" id="GO:0042803">
    <property type="term" value="F:protein homodimerization activity"/>
    <property type="evidence" value="ECO:0007669"/>
    <property type="project" value="InterPro"/>
</dbReference>
<dbReference type="FunFam" id="2.30.22.10:FF:000001">
    <property type="entry name" value="Protein GrpE"/>
    <property type="match status" value="1"/>
</dbReference>
<evidence type="ECO:0000256" key="8">
    <source>
        <dbReference type="ARBA" id="ARBA00072274"/>
    </source>
</evidence>
<evidence type="ECO:0000256" key="1">
    <source>
        <dbReference type="ARBA" id="ARBA00004496"/>
    </source>
</evidence>
<dbReference type="GO" id="GO:0006457">
    <property type="term" value="P:protein folding"/>
    <property type="evidence" value="ECO:0007669"/>
    <property type="project" value="InterPro"/>
</dbReference>
<dbReference type="PANTHER" id="PTHR21237">
    <property type="entry name" value="GRPE PROTEIN"/>
    <property type="match status" value="1"/>
</dbReference>
<evidence type="ECO:0000256" key="13">
    <source>
        <dbReference type="SAM" id="MobiDB-lite"/>
    </source>
</evidence>
<evidence type="ECO:0000256" key="7">
    <source>
        <dbReference type="ARBA" id="ARBA00053401"/>
    </source>
</evidence>
<name>A0A6L5X6C0_9FIRM</name>
<dbReference type="AlphaFoldDB" id="A0A6L5X6C0"/>
<comment type="function">
    <text evidence="7 10 11">Participates actively in the response to hyperosmotic and heat shock by preventing the aggregation of stress-denatured proteins, in association with DnaK and GrpE. It is the nucleotide exchange factor for DnaK and may function as a thermosensor. Unfolded proteins bind initially to DnaJ; upon interaction with the DnaJ-bound protein, DnaK hydrolyzes its bound ATP, resulting in the formation of a stable complex. GrpE releases ADP from DnaK; ATP binding to DnaK triggers the release of the substrate protein, thus completing the reaction cycle. Several rounds of ATP-dependent interactions between DnaJ, DnaK and GrpE are required for fully efficient folding.</text>
</comment>
<feature type="compositionally biased region" description="Gly residues" evidence="13">
    <location>
        <begin position="88"/>
        <end position="98"/>
    </location>
</feature>
<dbReference type="CDD" id="cd00446">
    <property type="entry name" value="GrpE"/>
    <property type="match status" value="1"/>
</dbReference>
<dbReference type="HAMAP" id="MF_01151">
    <property type="entry name" value="GrpE"/>
    <property type="match status" value="1"/>
</dbReference>
<dbReference type="SUPFAM" id="SSF58014">
    <property type="entry name" value="Coiled-coil domain of nucleotide exchange factor GrpE"/>
    <property type="match status" value="1"/>
</dbReference>
<dbReference type="Gene3D" id="2.30.22.10">
    <property type="entry name" value="Head domain of nucleotide exchange factor GrpE"/>
    <property type="match status" value="1"/>
</dbReference>
<dbReference type="EMBL" id="VULZ01000017">
    <property type="protein sequence ID" value="MSS15899.1"/>
    <property type="molecule type" value="Genomic_DNA"/>
</dbReference>
<evidence type="ECO:0000256" key="10">
    <source>
        <dbReference type="HAMAP-Rule" id="MF_01151"/>
    </source>
</evidence>
<evidence type="ECO:0000256" key="2">
    <source>
        <dbReference type="ARBA" id="ARBA00009054"/>
    </source>
</evidence>
<dbReference type="SUPFAM" id="SSF51064">
    <property type="entry name" value="Head domain of nucleotide exchange factor GrpE"/>
    <property type="match status" value="1"/>
</dbReference>
<evidence type="ECO:0000313" key="15">
    <source>
        <dbReference type="Proteomes" id="UP000481852"/>
    </source>
</evidence>
<keyword evidence="5 10" id="KW-0346">Stress response</keyword>
<comment type="similarity">
    <text evidence="2 10 12">Belongs to the GrpE family.</text>
</comment>
<dbReference type="Pfam" id="PF01025">
    <property type="entry name" value="GrpE"/>
    <property type="match status" value="1"/>
</dbReference>
<evidence type="ECO:0000256" key="12">
    <source>
        <dbReference type="RuleBase" id="RU004478"/>
    </source>
</evidence>
<dbReference type="PRINTS" id="PR00773">
    <property type="entry name" value="GRPEPROTEIN"/>
</dbReference>
<accession>A0A6L5X6C0</accession>
<evidence type="ECO:0000256" key="9">
    <source>
        <dbReference type="ARBA" id="ARBA00076414"/>
    </source>
</evidence>
<feature type="compositionally biased region" description="Basic and acidic residues" evidence="13">
    <location>
        <begin position="1"/>
        <end position="41"/>
    </location>
</feature>
<dbReference type="InterPro" id="IPR009012">
    <property type="entry name" value="GrpE_head"/>
</dbReference>
<evidence type="ECO:0000256" key="5">
    <source>
        <dbReference type="ARBA" id="ARBA00023016"/>
    </source>
</evidence>
<protein>
    <recommendedName>
        <fullName evidence="8 10">Protein GrpE</fullName>
    </recommendedName>
    <alternativeName>
        <fullName evidence="9 10">HSP-70 cofactor</fullName>
    </alternativeName>
</protein>
<comment type="caution">
    <text evidence="14">The sequence shown here is derived from an EMBL/GenBank/DDBJ whole genome shotgun (WGS) entry which is preliminary data.</text>
</comment>
<reference evidence="14 15" key="1">
    <citation type="submission" date="2019-08" db="EMBL/GenBank/DDBJ databases">
        <title>In-depth cultivation of the pig gut microbiome towards novel bacterial diversity and tailored functional studies.</title>
        <authorList>
            <person name="Wylensek D."/>
            <person name="Hitch T.C.A."/>
            <person name="Clavel T."/>
        </authorList>
    </citation>
    <scope>NUCLEOTIDE SEQUENCE [LARGE SCALE GENOMIC DNA]</scope>
    <source>
        <strain evidence="14 15">Oil+RF-744-WCA-WT-11</strain>
    </source>
</reference>
<keyword evidence="6 10" id="KW-0143">Chaperone</keyword>
<dbReference type="InterPro" id="IPR000740">
    <property type="entry name" value="GrpE"/>
</dbReference>
<dbReference type="GO" id="GO:0005737">
    <property type="term" value="C:cytoplasm"/>
    <property type="evidence" value="ECO:0007669"/>
    <property type="project" value="UniProtKB-SubCell"/>
</dbReference>
<feature type="compositionally biased region" description="Basic and acidic residues" evidence="13">
    <location>
        <begin position="58"/>
        <end position="67"/>
    </location>
</feature>
<dbReference type="GO" id="GO:0051082">
    <property type="term" value="F:unfolded protein binding"/>
    <property type="evidence" value="ECO:0007669"/>
    <property type="project" value="TreeGrafter"/>
</dbReference>
<dbReference type="RefSeq" id="WP_154527218.1">
    <property type="nucleotide sequence ID" value="NZ_VULZ01000017.1"/>
</dbReference>
<gene>
    <name evidence="10 14" type="primary">grpE</name>
    <name evidence="14" type="ORF">FYJ35_12815</name>
</gene>
<keyword evidence="15" id="KW-1185">Reference proteome</keyword>
<dbReference type="GO" id="GO:0051087">
    <property type="term" value="F:protein-folding chaperone binding"/>
    <property type="evidence" value="ECO:0007669"/>
    <property type="project" value="InterPro"/>
</dbReference>
<comment type="subunit">
    <text evidence="3 10">Homodimer.</text>
</comment>
<dbReference type="GO" id="GO:0000774">
    <property type="term" value="F:adenyl-nucleotide exchange factor activity"/>
    <property type="evidence" value="ECO:0007669"/>
    <property type="project" value="InterPro"/>
</dbReference>
<evidence type="ECO:0000256" key="6">
    <source>
        <dbReference type="ARBA" id="ARBA00023186"/>
    </source>
</evidence>
<proteinExistence type="inferred from homology"/>
<evidence type="ECO:0000256" key="11">
    <source>
        <dbReference type="RuleBase" id="RU000639"/>
    </source>
</evidence>
<evidence type="ECO:0000313" key="14">
    <source>
        <dbReference type="EMBL" id="MSS15899.1"/>
    </source>
</evidence>
<comment type="subcellular location">
    <subcellularLocation>
        <location evidence="1 10">Cytoplasm</location>
    </subcellularLocation>
</comment>
<feature type="region of interest" description="Disordered" evidence="13">
    <location>
        <begin position="1"/>
        <end position="113"/>
    </location>
</feature>